<evidence type="ECO:0000256" key="2">
    <source>
        <dbReference type="ARBA" id="ARBA00007190"/>
    </source>
</evidence>
<feature type="domain" description="Glutaredoxin" evidence="7">
    <location>
        <begin position="16"/>
        <end position="77"/>
    </location>
</feature>
<dbReference type="PRINTS" id="PR00160">
    <property type="entry name" value="GLUTAREDOXIN"/>
</dbReference>
<dbReference type="InterPro" id="IPR011899">
    <property type="entry name" value="Glutaredoxin_euk/vir"/>
</dbReference>
<organism evidence="8 9">
    <name type="scientific">Sphagnum troendelagicum</name>
    <dbReference type="NCBI Taxonomy" id="128251"/>
    <lineage>
        <taxon>Eukaryota</taxon>
        <taxon>Viridiplantae</taxon>
        <taxon>Streptophyta</taxon>
        <taxon>Embryophyta</taxon>
        <taxon>Bryophyta</taxon>
        <taxon>Sphagnophytina</taxon>
        <taxon>Sphagnopsida</taxon>
        <taxon>Sphagnales</taxon>
        <taxon>Sphagnaceae</taxon>
        <taxon>Sphagnum</taxon>
    </lineage>
</organism>
<protein>
    <recommendedName>
        <fullName evidence="7">Glutaredoxin domain-containing protein</fullName>
    </recommendedName>
</protein>
<evidence type="ECO:0000313" key="8">
    <source>
        <dbReference type="EMBL" id="CAK9200834.1"/>
    </source>
</evidence>
<evidence type="ECO:0000256" key="5">
    <source>
        <dbReference type="ARBA" id="ARBA00023157"/>
    </source>
</evidence>
<dbReference type="InterPro" id="IPR014025">
    <property type="entry name" value="Glutaredoxin_subgr"/>
</dbReference>
<dbReference type="InterPro" id="IPR011767">
    <property type="entry name" value="GLR_AS"/>
</dbReference>
<accession>A0ABP0TN38</accession>
<dbReference type="PROSITE" id="PS00195">
    <property type="entry name" value="GLUTAREDOXIN_1"/>
    <property type="match status" value="1"/>
</dbReference>
<keyword evidence="9" id="KW-1185">Reference proteome</keyword>
<evidence type="ECO:0000256" key="3">
    <source>
        <dbReference type="ARBA" id="ARBA00022448"/>
    </source>
</evidence>
<dbReference type="SUPFAM" id="SSF52833">
    <property type="entry name" value="Thioredoxin-like"/>
    <property type="match status" value="1"/>
</dbReference>
<dbReference type="Pfam" id="PF00462">
    <property type="entry name" value="Glutaredoxin"/>
    <property type="match status" value="1"/>
</dbReference>
<gene>
    <name evidence="8" type="ORF">CSSPTR1EN2_LOCUS5605</name>
</gene>
<dbReference type="PROSITE" id="PS51354">
    <property type="entry name" value="GLUTAREDOXIN_2"/>
    <property type="match status" value="1"/>
</dbReference>
<dbReference type="CDD" id="cd03419">
    <property type="entry name" value="GRX_GRXh_1_2_like"/>
    <property type="match status" value="1"/>
</dbReference>
<dbReference type="EMBL" id="OZ019905">
    <property type="protein sequence ID" value="CAK9200834.1"/>
    <property type="molecule type" value="Genomic_DNA"/>
</dbReference>
<sequence>MALKKANTIIQQNPLVVFSKSYCPYCRKVKELLKSLGANAKVIEVDQEKDGGELQAALGEISGQQTVPNVFIGGQHVGGCDATVAANNKGTLVPLLKDAGVLKNENE</sequence>
<dbReference type="PANTHER" id="PTHR45694:SF14">
    <property type="entry name" value="GLUTAREDOXIN-C2"/>
    <property type="match status" value="1"/>
</dbReference>
<dbReference type="PANTHER" id="PTHR45694">
    <property type="entry name" value="GLUTAREDOXIN 2"/>
    <property type="match status" value="1"/>
</dbReference>
<evidence type="ECO:0000259" key="7">
    <source>
        <dbReference type="Pfam" id="PF00462"/>
    </source>
</evidence>
<keyword evidence="4" id="KW-0249">Electron transport</keyword>
<evidence type="ECO:0000313" key="9">
    <source>
        <dbReference type="Proteomes" id="UP001497512"/>
    </source>
</evidence>
<keyword evidence="6" id="KW-0676">Redox-active center</keyword>
<comment type="function">
    <text evidence="1">Has a glutathione-disulfide oxidoreductase activity in the presence of NADPH and glutathione reductase. Reduces low molecular weight disulfides and proteins.</text>
</comment>
<evidence type="ECO:0000256" key="4">
    <source>
        <dbReference type="ARBA" id="ARBA00022982"/>
    </source>
</evidence>
<keyword evidence="3" id="KW-0813">Transport</keyword>
<dbReference type="NCBIfam" id="TIGR02180">
    <property type="entry name" value="GRX_euk"/>
    <property type="match status" value="1"/>
</dbReference>
<dbReference type="InterPro" id="IPR002109">
    <property type="entry name" value="Glutaredoxin"/>
</dbReference>
<evidence type="ECO:0000256" key="6">
    <source>
        <dbReference type="ARBA" id="ARBA00023284"/>
    </source>
</evidence>
<comment type="similarity">
    <text evidence="2">Belongs to the glutaredoxin family. CPYC subfamily.</text>
</comment>
<evidence type="ECO:0000256" key="1">
    <source>
        <dbReference type="ARBA" id="ARBA00002549"/>
    </source>
</evidence>
<dbReference type="Proteomes" id="UP001497512">
    <property type="component" value="Chromosome 13"/>
</dbReference>
<proteinExistence type="inferred from homology"/>
<dbReference type="Gene3D" id="3.40.30.10">
    <property type="entry name" value="Glutaredoxin"/>
    <property type="match status" value="1"/>
</dbReference>
<dbReference type="InterPro" id="IPR036249">
    <property type="entry name" value="Thioredoxin-like_sf"/>
</dbReference>
<keyword evidence="5" id="KW-1015">Disulfide bond</keyword>
<reference evidence="8" key="1">
    <citation type="submission" date="2024-02" db="EMBL/GenBank/DDBJ databases">
        <authorList>
            <consortium name="ELIXIR-Norway"/>
            <consortium name="Elixir Norway"/>
        </authorList>
    </citation>
    <scope>NUCLEOTIDE SEQUENCE</scope>
</reference>
<name>A0ABP0TN38_9BRYO</name>